<evidence type="ECO:0000313" key="2">
    <source>
        <dbReference type="EMBL" id="KAF5207688.1"/>
    </source>
</evidence>
<feature type="region of interest" description="Disordered" evidence="1">
    <location>
        <begin position="139"/>
        <end position="160"/>
    </location>
</feature>
<dbReference type="GO" id="GO:0009416">
    <property type="term" value="P:response to light stimulus"/>
    <property type="evidence" value="ECO:0007669"/>
    <property type="project" value="InterPro"/>
</dbReference>
<dbReference type="GO" id="GO:0042793">
    <property type="term" value="P:plastid transcription"/>
    <property type="evidence" value="ECO:0007669"/>
    <property type="project" value="TreeGrafter"/>
</dbReference>
<reference evidence="2 3" key="1">
    <citation type="submission" date="2020-06" db="EMBL/GenBank/DDBJ databases">
        <title>Transcriptomic and genomic resources for Thalictrum thalictroides and T. hernandezii: Facilitating candidate gene discovery in an emerging model plant lineage.</title>
        <authorList>
            <person name="Arias T."/>
            <person name="Riano-Pachon D.M."/>
            <person name="Di Stilio V.S."/>
        </authorList>
    </citation>
    <scope>NUCLEOTIDE SEQUENCE [LARGE SCALE GENOMIC DNA]</scope>
    <source>
        <strain evidence="3">cv. WT478/WT964</strain>
        <tissue evidence="2">Leaves</tissue>
    </source>
</reference>
<evidence type="ECO:0000256" key="1">
    <source>
        <dbReference type="SAM" id="MobiDB-lite"/>
    </source>
</evidence>
<dbReference type="AlphaFoldDB" id="A0A7J6XFF9"/>
<keyword evidence="3" id="KW-1185">Reference proteome</keyword>
<gene>
    <name evidence="2" type="ORF">FRX31_002734</name>
</gene>
<accession>A0A7J6XFF9</accession>
<dbReference type="InterPro" id="IPR034581">
    <property type="entry name" value="PTAC12"/>
</dbReference>
<dbReference type="PANTHER" id="PTHR35720:SF1">
    <property type="entry name" value="PROTEIN PLASTID TRANSCRIPTIONALLY ACTIVE 12, CHLOROPLASTIC"/>
    <property type="match status" value="1"/>
</dbReference>
<dbReference type="EMBL" id="JABWDY010001099">
    <property type="protein sequence ID" value="KAF5207688.1"/>
    <property type="molecule type" value="Genomic_DNA"/>
</dbReference>
<dbReference type="OrthoDB" id="2019670at2759"/>
<proteinExistence type="predicted"/>
<comment type="caution">
    <text evidence="2">The sequence shown here is derived from an EMBL/GenBank/DDBJ whole genome shotgun (WGS) entry which is preliminary data.</text>
</comment>
<name>A0A7J6XFF9_THATH</name>
<sequence length="172" mass="20544">MKEPLSSEELWWNWKKSEKEQWSWWQRRHTDSEMVFVNVMAETGQIKIYGDRLKLKETSLYKFIEHGDIFSKRKGYKINEGDWKEGPDFHEPTQTCFLISWRLSDGKMISRKELEQILAKEKTEEVEITYADEAMARAVDIREDEDEGDDSKAEGEDEVDEKLTRKWKCLNI</sequence>
<feature type="compositionally biased region" description="Acidic residues" evidence="1">
    <location>
        <begin position="142"/>
        <end position="160"/>
    </location>
</feature>
<dbReference type="GO" id="GO:0090228">
    <property type="term" value="P:positive regulation of red or far-red light signaling pathway"/>
    <property type="evidence" value="ECO:0007669"/>
    <property type="project" value="InterPro"/>
</dbReference>
<dbReference type="GO" id="GO:0045893">
    <property type="term" value="P:positive regulation of DNA-templated transcription"/>
    <property type="evidence" value="ECO:0007669"/>
    <property type="project" value="TreeGrafter"/>
</dbReference>
<dbReference type="PANTHER" id="PTHR35720">
    <property type="entry name" value="PROTEIN PLASTID TRANSCRIPTIONALLY ACTIVE 12, CHLOROPLASTIC"/>
    <property type="match status" value="1"/>
</dbReference>
<organism evidence="2 3">
    <name type="scientific">Thalictrum thalictroides</name>
    <name type="common">Rue-anemone</name>
    <name type="synonym">Anemone thalictroides</name>
    <dbReference type="NCBI Taxonomy" id="46969"/>
    <lineage>
        <taxon>Eukaryota</taxon>
        <taxon>Viridiplantae</taxon>
        <taxon>Streptophyta</taxon>
        <taxon>Embryophyta</taxon>
        <taxon>Tracheophyta</taxon>
        <taxon>Spermatophyta</taxon>
        <taxon>Magnoliopsida</taxon>
        <taxon>Ranunculales</taxon>
        <taxon>Ranunculaceae</taxon>
        <taxon>Thalictroideae</taxon>
        <taxon>Thalictrum</taxon>
    </lineage>
</organism>
<dbReference type="Proteomes" id="UP000554482">
    <property type="component" value="Unassembled WGS sequence"/>
</dbReference>
<evidence type="ECO:0000313" key="3">
    <source>
        <dbReference type="Proteomes" id="UP000554482"/>
    </source>
</evidence>
<dbReference type="GO" id="GO:0005634">
    <property type="term" value="C:nucleus"/>
    <property type="evidence" value="ECO:0007669"/>
    <property type="project" value="InterPro"/>
</dbReference>
<protein>
    <submittedName>
        <fullName evidence="2">Plastid transcriptionally active 12 protein</fullName>
    </submittedName>
</protein>
<dbReference type="GO" id="GO:0009507">
    <property type="term" value="C:chloroplast"/>
    <property type="evidence" value="ECO:0007669"/>
    <property type="project" value="InterPro"/>
</dbReference>